<dbReference type="EMBL" id="BAABKM010000003">
    <property type="protein sequence ID" value="GAA4715672.1"/>
    <property type="molecule type" value="Genomic_DNA"/>
</dbReference>
<keyword evidence="3" id="KW-1185">Reference proteome</keyword>
<comment type="caution">
    <text evidence="2">The sequence shown here is derived from an EMBL/GenBank/DDBJ whole genome shotgun (WGS) entry which is preliminary data.</text>
</comment>
<dbReference type="InterPro" id="IPR011037">
    <property type="entry name" value="Pyrv_Knase-like_insert_dom_sf"/>
</dbReference>
<dbReference type="Gene3D" id="2.40.33.20">
    <property type="entry name" value="PK beta-barrel domain-like"/>
    <property type="match status" value="1"/>
</dbReference>
<dbReference type="Pfam" id="PF03473">
    <property type="entry name" value="MOSC"/>
    <property type="match status" value="1"/>
</dbReference>
<proteinExistence type="predicted"/>
<dbReference type="SUPFAM" id="SSF50800">
    <property type="entry name" value="PK beta-barrel domain-like"/>
    <property type="match status" value="1"/>
</dbReference>
<evidence type="ECO:0000313" key="3">
    <source>
        <dbReference type="Proteomes" id="UP001499974"/>
    </source>
</evidence>
<dbReference type="InterPro" id="IPR005302">
    <property type="entry name" value="MoCF_Sase_C"/>
</dbReference>
<evidence type="ECO:0000259" key="1">
    <source>
        <dbReference type="PROSITE" id="PS51340"/>
    </source>
</evidence>
<sequence length="146" mass="15103">MGGVEGTVTALYVAPEHHSAMEPRGSIVVEAGSGIVGDRYHGTRHRHVTVQSAADLEAAAADLGAPVTPPMTRRNVTVDVPVPTEPGTRLLVGDVLLEVVRIAAPCKIMETSIGPGGRAALRRRGGTAFRALSSGTIRVGDPVRPG</sequence>
<reference evidence="3" key="1">
    <citation type="journal article" date="2019" name="Int. J. Syst. Evol. Microbiol.">
        <title>The Global Catalogue of Microorganisms (GCM) 10K type strain sequencing project: providing services to taxonomists for standard genome sequencing and annotation.</title>
        <authorList>
            <consortium name="The Broad Institute Genomics Platform"/>
            <consortium name="The Broad Institute Genome Sequencing Center for Infectious Disease"/>
            <person name="Wu L."/>
            <person name="Ma J."/>
        </authorList>
    </citation>
    <scope>NUCLEOTIDE SEQUENCE [LARGE SCALE GENOMIC DNA]</scope>
    <source>
        <strain evidence="3">JCM 18531</strain>
    </source>
</reference>
<dbReference type="Proteomes" id="UP001499974">
    <property type="component" value="Unassembled WGS sequence"/>
</dbReference>
<dbReference type="PANTHER" id="PTHR36930:SF1">
    <property type="entry name" value="MOSC DOMAIN-CONTAINING PROTEIN"/>
    <property type="match status" value="1"/>
</dbReference>
<evidence type="ECO:0000313" key="2">
    <source>
        <dbReference type="EMBL" id="GAA4715672.1"/>
    </source>
</evidence>
<name>A0ABP8XUE7_9ACTN</name>
<accession>A0ABP8XUE7</accession>
<dbReference type="PANTHER" id="PTHR36930">
    <property type="entry name" value="METAL-SULFUR CLUSTER BIOSYNTHESIS PROTEINS YUAD-RELATED"/>
    <property type="match status" value="1"/>
</dbReference>
<protein>
    <submittedName>
        <fullName evidence="2">MOSC domain-containing protein</fullName>
    </submittedName>
</protein>
<feature type="domain" description="MOSC" evidence="1">
    <location>
        <begin position="21"/>
        <end position="146"/>
    </location>
</feature>
<dbReference type="PROSITE" id="PS51340">
    <property type="entry name" value="MOSC"/>
    <property type="match status" value="1"/>
</dbReference>
<gene>
    <name evidence="2" type="ORF">GCM10023349_39120</name>
</gene>
<organism evidence="2 3">
    <name type="scientific">Nocardioides conyzicola</name>
    <dbReference type="NCBI Taxonomy" id="1651781"/>
    <lineage>
        <taxon>Bacteria</taxon>
        <taxon>Bacillati</taxon>
        <taxon>Actinomycetota</taxon>
        <taxon>Actinomycetes</taxon>
        <taxon>Propionibacteriales</taxon>
        <taxon>Nocardioidaceae</taxon>
        <taxon>Nocardioides</taxon>
    </lineage>
</organism>
<dbReference type="InterPro" id="IPR052716">
    <property type="entry name" value="MOSC_domain"/>
</dbReference>